<dbReference type="SUPFAM" id="SSF56601">
    <property type="entry name" value="beta-lactamase/transpeptidase-like"/>
    <property type="match status" value="1"/>
</dbReference>
<evidence type="ECO:0000259" key="1">
    <source>
        <dbReference type="Pfam" id="PF00144"/>
    </source>
</evidence>
<dbReference type="EMBL" id="JAUSVL010000001">
    <property type="protein sequence ID" value="MDQ0288811.1"/>
    <property type="molecule type" value="Genomic_DNA"/>
</dbReference>
<dbReference type="Proteomes" id="UP001238163">
    <property type="component" value="Unassembled WGS sequence"/>
</dbReference>
<reference evidence="2" key="1">
    <citation type="submission" date="2023-07" db="EMBL/GenBank/DDBJ databases">
        <title>Genomic Encyclopedia of Type Strains, Phase IV (KMG-IV): sequencing the most valuable type-strain genomes for metagenomic binning, comparative biology and taxonomic classification.</title>
        <authorList>
            <person name="Goeker M."/>
        </authorList>
    </citation>
    <scope>NUCLEOTIDE SEQUENCE</scope>
    <source>
        <strain evidence="2">DSM 24202</strain>
    </source>
</reference>
<evidence type="ECO:0000313" key="3">
    <source>
        <dbReference type="Proteomes" id="UP001238163"/>
    </source>
</evidence>
<dbReference type="InterPro" id="IPR050491">
    <property type="entry name" value="AmpC-like"/>
</dbReference>
<sequence>MKNHRPLRALFTFLFAGLVTGLVTTIAYGQVPNQVTTAITVRPGWNLLSTTGSDPQLSHFATDNKFYLANEVYVHSQEYPPAGYAFWLFQGATSAVDVTLSTAAATTTGFALQPGWNLVGPTLTNSLNEVVLNPVDFATLNVYKWLTNRWELHRDNAFIPGQGYMIFSPRQQLCTNSLTRSLSDSQKNDITQLADNACQQWDIPGITFAVKFWGEAPWEAAVGYAQKPTEESRAEGIPMQPGHLMRIGSASKTFAAMAILKLIKENKCWLDQPISAIDQTLRTKLANYDVDKITIRMLLQHNSGLASYTNFIEKWAMPYLFTPENGMTNDQLLKIVNDGNAEGGNAEGAQTGTPGFKVSYSNTNYIVVDELIKTLTGQTAREYIRENFIVPLGLAHTAYPDPGVLWPSLSGTADDSYAHGYMDKANYFGEPSLPSGLADVTMLDTSLVGAAGAMISTAADLSRWMEAISTNAIDLGQLKAAPTEWRLFILSGTQPDWNLRNAFGLGMAHEADASNNSNYDVIGHRGQIAGYDAAMISLPGQACSLAFICNRSLWNEANWPTNALAVIGFKIVHYLFPDMVAEAKLTTTRSAGVVPDGLPLYPPHPQRVLQEY</sequence>
<dbReference type="PANTHER" id="PTHR46825:SF7">
    <property type="entry name" value="D-ALANYL-D-ALANINE CARBOXYPEPTIDASE"/>
    <property type="match status" value="1"/>
</dbReference>
<comment type="caution">
    <text evidence="2">The sequence shown here is derived from an EMBL/GenBank/DDBJ whole genome shotgun (WGS) entry which is preliminary data.</text>
</comment>
<organism evidence="2 3">
    <name type="scientific">Oligosphaera ethanolica</name>
    <dbReference type="NCBI Taxonomy" id="760260"/>
    <lineage>
        <taxon>Bacteria</taxon>
        <taxon>Pseudomonadati</taxon>
        <taxon>Lentisphaerota</taxon>
        <taxon>Oligosphaeria</taxon>
        <taxon>Oligosphaerales</taxon>
        <taxon>Oligosphaeraceae</taxon>
        <taxon>Oligosphaera</taxon>
    </lineage>
</organism>
<protein>
    <submittedName>
        <fullName evidence="2">CubicO group peptidase (Beta-lactamase class C family)</fullName>
    </submittedName>
</protein>
<dbReference type="RefSeq" id="WP_307260143.1">
    <property type="nucleotide sequence ID" value="NZ_JAUSVL010000001.1"/>
</dbReference>
<keyword evidence="3" id="KW-1185">Reference proteome</keyword>
<proteinExistence type="predicted"/>
<dbReference type="Gene3D" id="3.40.710.10">
    <property type="entry name" value="DD-peptidase/beta-lactamase superfamily"/>
    <property type="match status" value="1"/>
</dbReference>
<feature type="domain" description="Beta-lactamase-related" evidence="1">
    <location>
        <begin position="195"/>
        <end position="556"/>
    </location>
</feature>
<dbReference type="AlphaFoldDB" id="A0AAE3VE88"/>
<gene>
    <name evidence="2" type="ORF">J3R75_000918</name>
</gene>
<dbReference type="PANTHER" id="PTHR46825">
    <property type="entry name" value="D-ALANYL-D-ALANINE-CARBOXYPEPTIDASE/ENDOPEPTIDASE AMPH"/>
    <property type="match status" value="1"/>
</dbReference>
<dbReference type="InterPro" id="IPR001466">
    <property type="entry name" value="Beta-lactam-related"/>
</dbReference>
<dbReference type="InterPro" id="IPR012338">
    <property type="entry name" value="Beta-lactam/transpept-like"/>
</dbReference>
<evidence type="ECO:0000313" key="2">
    <source>
        <dbReference type="EMBL" id="MDQ0288811.1"/>
    </source>
</evidence>
<name>A0AAE3VE88_9BACT</name>
<dbReference type="Pfam" id="PF00144">
    <property type="entry name" value="Beta-lactamase"/>
    <property type="match status" value="1"/>
</dbReference>
<accession>A0AAE3VE88</accession>